<dbReference type="EMBL" id="CP018911">
    <property type="protein sequence ID" value="AZU03673.1"/>
    <property type="molecule type" value="Genomic_DNA"/>
</dbReference>
<dbReference type="KEGG" id="gak:X907_1135"/>
<evidence type="ECO:0000313" key="2">
    <source>
        <dbReference type="Proteomes" id="UP000286954"/>
    </source>
</evidence>
<sequence length="160" mass="17064">MTALLAMPAAPALGQQTPMPEIRGDVRFEARPDAGDARSWAREGRTTVINLLTEPEIEALGFDYAENVMQNGMVYANVPVGGMTGTEAADAVARIMADTDGPVVINCASAIRASHVYAAAQIRAGHVSRDQLYTIDPGREWNQALLSRLLGETPGPESTQ</sequence>
<evidence type="ECO:0000313" key="1">
    <source>
        <dbReference type="EMBL" id="AZU03673.1"/>
    </source>
</evidence>
<reference evidence="1 2" key="1">
    <citation type="submission" date="2016-12" db="EMBL/GenBank/DDBJ databases">
        <title>The genome of dimorphic prosthecate Glycocaulis alkaliphilus 6b-8t, isolated from crude oil dictates its adaptability in petroleum environments.</title>
        <authorList>
            <person name="Wu X.-L."/>
            <person name="Geng S."/>
        </authorList>
    </citation>
    <scope>NUCLEOTIDE SEQUENCE [LARGE SCALE GENOMIC DNA]</scope>
    <source>
        <strain evidence="1 2">6B-8</strain>
    </source>
</reference>
<accession>A0A3T0E8F4</accession>
<dbReference type="AlphaFoldDB" id="A0A3T0E8F4"/>
<dbReference type="Gene3D" id="3.90.190.10">
    <property type="entry name" value="Protein tyrosine phosphatase superfamily"/>
    <property type="match status" value="1"/>
</dbReference>
<organism evidence="1 2">
    <name type="scientific">Glycocaulis alkaliphilus</name>
    <dbReference type="NCBI Taxonomy" id="1434191"/>
    <lineage>
        <taxon>Bacteria</taxon>
        <taxon>Pseudomonadati</taxon>
        <taxon>Pseudomonadota</taxon>
        <taxon>Alphaproteobacteria</taxon>
        <taxon>Maricaulales</taxon>
        <taxon>Maricaulaceae</taxon>
        <taxon>Glycocaulis</taxon>
    </lineage>
</organism>
<keyword evidence="2" id="KW-1185">Reference proteome</keyword>
<proteinExistence type="predicted"/>
<name>A0A3T0E8F4_9PROT</name>
<dbReference type="Proteomes" id="UP000286954">
    <property type="component" value="Chromosome"/>
</dbReference>
<protein>
    <submittedName>
        <fullName evidence="1">Uncharacterized protein</fullName>
    </submittedName>
</protein>
<dbReference type="InterPro" id="IPR029021">
    <property type="entry name" value="Prot-tyrosine_phosphatase-like"/>
</dbReference>
<gene>
    <name evidence="1" type="ORF">X907_1135</name>
</gene>